<feature type="domain" description="HTH gntR-type" evidence="4">
    <location>
        <begin position="18"/>
        <end position="85"/>
    </location>
</feature>
<dbReference type="SUPFAM" id="SSF48008">
    <property type="entry name" value="GntR ligand-binding domain-like"/>
    <property type="match status" value="1"/>
</dbReference>
<dbReference type="SUPFAM" id="SSF46785">
    <property type="entry name" value="Winged helix' DNA-binding domain"/>
    <property type="match status" value="1"/>
</dbReference>
<dbReference type="InterPro" id="IPR036388">
    <property type="entry name" value="WH-like_DNA-bd_sf"/>
</dbReference>
<sequence>MNAKFTETVKKSEARSDKTVAESAYKLLRADLLRGQFEPATRLRLNELQARYGLGLSPIREALLLLTSEGLVAAEGQRGFSVAPVSLADLIDLTRMRRLVETVALTESIERGDDEWEVGVMSAFHRLSRTPMPSSANDVDAVMKWEEKHRAFHNSLIAACGSPWLLRFHTQLVDHTERYRQARLFSPTRKLLGSENEHQAIMTAVLARNKGEACRLAEDHIQRTADAVGQWLASESIE</sequence>
<evidence type="ECO:0000256" key="1">
    <source>
        <dbReference type="ARBA" id="ARBA00023015"/>
    </source>
</evidence>
<name>A0ABW2QGA8_9BURK</name>
<evidence type="ECO:0000259" key="4">
    <source>
        <dbReference type="PROSITE" id="PS50949"/>
    </source>
</evidence>
<keyword evidence="2" id="KW-0238">DNA-binding</keyword>
<evidence type="ECO:0000256" key="3">
    <source>
        <dbReference type="ARBA" id="ARBA00023163"/>
    </source>
</evidence>
<keyword evidence="3" id="KW-0804">Transcription</keyword>
<dbReference type="EMBL" id="JBHTCA010000001">
    <property type="protein sequence ID" value="MFC7407563.1"/>
    <property type="molecule type" value="Genomic_DNA"/>
</dbReference>
<evidence type="ECO:0000313" key="5">
    <source>
        <dbReference type="EMBL" id="MFC7407563.1"/>
    </source>
</evidence>
<dbReference type="InterPro" id="IPR036390">
    <property type="entry name" value="WH_DNA-bd_sf"/>
</dbReference>
<organism evidence="5 6">
    <name type="scientific">Hydrogenophaga atypica</name>
    <dbReference type="NCBI Taxonomy" id="249409"/>
    <lineage>
        <taxon>Bacteria</taxon>
        <taxon>Pseudomonadati</taxon>
        <taxon>Pseudomonadota</taxon>
        <taxon>Betaproteobacteria</taxon>
        <taxon>Burkholderiales</taxon>
        <taxon>Comamonadaceae</taxon>
        <taxon>Hydrogenophaga</taxon>
    </lineage>
</organism>
<dbReference type="InterPro" id="IPR000524">
    <property type="entry name" value="Tscrpt_reg_HTH_GntR"/>
</dbReference>
<dbReference type="InterPro" id="IPR011711">
    <property type="entry name" value="GntR_C"/>
</dbReference>
<protein>
    <submittedName>
        <fullName evidence="5">GntR family transcriptional regulator</fullName>
    </submittedName>
</protein>
<evidence type="ECO:0000313" key="6">
    <source>
        <dbReference type="Proteomes" id="UP001596501"/>
    </source>
</evidence>
<dbReference type="SMART" id="SM00895">
    <property type="entry name" value="FCD"/>
    <property type="match status" value="1"/>
</dbReference>
<keyword evidence="6" id="KW-1185">Reference proteome</keyword>
<dbReference type="Pfam" id="PF00392">
    <property type="entry name" value="GntR"/>
    <property type="match status" value="1"/>
</dbReference>
<dbReference type="Gene3D" id="1.10.10.10">
    <property type="entry name" value="Winged helix-like DNA-binding domain superfamily/Winged helix DNA-binding domain"/>
    <property type="match status" value="1"/>
</dbReference>
<evidence type="ECO:0000256" key="2">
    <source>
        <dbReference type="ARBA" id="ARBA00023125"/>
    </source>
</evidence>
<dbReference type="Gene3D" id="1.20.120.530">
    <property type="entry name" value="GntR ligand-binding domain-like"/>
    <property type="match status" value="1"/>
</dbReference>
<comment type="caution">
    <text evidence="5">The sequence shown here is derived from an EMBL/GenBank/DDBJ whole genome shotgun (WGS) entry which is preliminary data.</text>
</comment>
<dbReference type="Proteomes" id="UP001596501">
    <property type="component" value="Unassembled WGS sequence"/>
</dbReference>
<dbReference type="InterPro" id="IPR008920">
    <property type="entry name" value="TF_FadR/GntR_C"/>
</dbReference>
<proteinExistence type="predicted"/>
<dbReference type="PANTHER" id="PTHR43537:SF20">
    <property type="entry name" value="HTH-TYPE TRANSCRIPTIONAL REPRESSOR GLAR"/>
    <property type="match status" value="1"/>
</dbReference>
<keyword evidence="1" id="KW-0805">Transcription regulation</keyword>
<dbReference type="PANTHER" id="PTHR43537">
    <property type="entry name" value="TRANSCRIPTIONAL REGULATOR, GNTR FAMILY"/>
    <property type="match status" value="1"/>
</dbReference>
<dbReference type="RefSeq" id="WP_382219258.1">
    <property type="nucleotide sequence ID" value="NZ_JBHTCA010000001.1"/>
</dbReference>
<dbReference type="Pfam" id="PF07729">
    <property type="entry name" value="FCD"/>
    <property type="match status" value="1"/>
</dbReference>
<reference evidence="6" key="1">
    <citation type="journal article" date="2019" name="Int. J. Syst. Evol. Microbiol.">
        <title>The Global Catalogue of Microorganisms (GCM) 10K type strain sequencing project: providing services to taxonomists for standard genome sequencing and annotation.</title>
        <authorList>
            <consortium name="The Broad Institute Genomics Platform"/>
            <consortium name="The Broad Institute Genome Sequencing Center for Infectious Disease"/>
            <person name="Wu L."/>
            <person name="Ma J."/>
        </authorList>
    </citation>
    <scope>NUCLEOTIDE SEQUENCE [LARGE SCALE GENOMIC DNA]</scope>
    <source>
        <strain evidence="6">CGMCC 1.12371</strain>
    </source>
</reference>
<accession>A0ABW2QGA8</accession>
<dbReference type="SMART" id="SM00345">
    <property type="entry name" value="HTH_GNTR"/>
    <property type="match status" value="1"/>
</dbReference>
<dbReference type="PROSITE" id="PS50949">
    <property type="entry name" value="HTH_GNTR"/>
    <property type="match status" value="1"/>
</dbReference>
<gene>
    <name evidence="5" type="ORF">ACFQPB_01670</name>
</gene>